<dbReference type="GO" id="GO:0009380">
    <property type="term" value="C:excinuclease repair complex"/>
    <property type="evidence" value="ECO:0007669"/>
    <property type="project" value="InterPro"/>
</dbReference>
<dbReference type="SMART" id="SM00382">
    <property type="entry name" value="AAA"/>
    <property type="match status" value="2"/>
</dbReference>
<evidence type="ECO:0000256" key="3">
    <source>
        <dbReference type="ARBA" id="ARBA00022723"/>
    </source>
</evidence>
<evidence type="ECO:0000259" key="17">
    <source>
        <dbReference type="PROSITE" id="PS50893"/>
    </source>
</evidence>
<evidence type="ECO:0000256" key="11">
    <source>
        <dbReference type="ARBA" id="ARBA00022881"/>
    </source>
</evidence>
<dbReference type="PANTHER" id="PTHR43152:SF1">
    <property type="entry name" value="UVRA PROTEIN"/>
    <property type="match status" value="1"/>
</dbReference>
<dbReference type="PROSITE" id="PS50893">
    <property type="entry name" value="ABC_TRANSPORTER_2"/>
    <property type="match status" value="1"/>
</dbReference>
<dbReference type="PANTHER" id="PTHR43152">
    <property type="entry name" value="UVRABC SYSTEM PROTEIN A"/>
    <property type="match status" value="1"/>
</dbReference>
<dbReference type="Pfam" id="PF17755">
    <property type="entry name" value="UvrA_DNA-bind"/>
    <property type="match status" value="1"/>
</dbReference>
<dbReference type="GO" id="GO:0008270">
    <property type="term" value="F:zinc ion binding"/>
    <property type="evidence" value="ECO:0007669"/>
    <property type="project" value="UniProtKB-KW"/>
</dbReference>
<evidence type="ECO:0000256" key="10">
    <source>
        <dbReference type="ARBA" id="ARBA00022840"/>
    </source>
</evidence>
<dbReference type="InterPro" id="IPR027417">
    <property type="entry name" value="P-loop_NTPase"/>
</dbReference>
<keyword evidence="7" id="KW-0228">DNA excision</keyword>
<keyword evidence="8" id="KW-0863">Zinc-finger</keyword>
<dbReference type="AlphaFoldDB" id="A0A2U8E6M1"/>
<keyword evidence="4" id="KW-0677">Repeat</keyword>
<dbReference type="InterPro" id="IPR003593">
    <property type="entry name" value="AAA+_ATPase"/>
</dbReference>
<gene>
    <name evidence="18" type="ORF">CKA38_03165</name>
</gene>
<dbReference type="GO" id="GO:0003677">
    <property type="term" value="F:DNA binding"/>
    <property type="evidence" value="ECO:0007669"/>
    <property type="project" value="UniProtKB-KW"/>
</dbReference>
<evidence type="ECO:0000256" key="1">
    <source>
        <dbReference type="ARBA" id="ARBA00004496"/>
    </source>
</evidence>
<dbReference type="Proteomes" id="UP000244896">
    <property type="component" value="Chromosome"/>
</dbReference>
<protein>
    <recommendedName>
        <fullName evidence="15">UvrABC system protein A</fullName>
    </recommendedName>
    <alternativeName>
        <fullName evidence="16">Excinuclease ABC subunit A</fullName>
    </alternativeName>
</protein>
<keyword evidence="10" id="KW-0067">ATP-binding</keyword>
<dbReference type="Gene3D" id="3.40.50.300">
    <property type="entry name" value="P-loop containing nucleotide triphosphate hydrolases"/>
    <property type="match status" value="2"/>
</dbReference>
<evidence type="ECO:0000256" key="15">
    <source>
        <dbReference type="ARBA" id="ARBA00039316"/>
    </source>
</evidence>
<evidence type="ECO:0000313" key="19">
    <source>
        <dbReference type="Proteomes" id="UP000244896"/>
    </source>
</evidence>
<keyword evidence="2" id="KW-0963">Cytoplasm</keyword>
<evidence type="ECO:0000256" key="13">
    <source>
        <dbReference type="ARBA" id="ARBA00023204"/>
    </source>
</evidence>
<keyword evidence="19" id="KW-1185">Reference proteome</keyword>
<evidence type="ECO:0000256" key="2">
    <source>
        <dbReference type="ARBA" id="ARBA00022490"/>
    </source>
</evidence>
<organism evidence="18 19">
    <name type="scientific">Ereboglobus luteus</name>
    <dbReference type="NCBI Taxonomy" id="1796921"/>
    <lineage>
        <taxon>Bacteria</taxon>
        <taxon>Pseudomonadati</taxon>
        <taxon>Verrucomicrobiota</taxon>
        <taxon>Opitutia</taxon>
        <taxon>Opitutales</taxon>
        <taxon>Opitutaceae</taxon>
        <taxon>Ereboglobus</taxon>
    </lineage>
</organism>
<evidence type="ECO:0000313" key="18">
    <source>
        <dbReference type="EMBL" id="AWI10481.1"/>
    </source>
</evidence>
<dbReference type="Gene3D" id="1.20.1580.10">
    <property type="entry name" value="ABC transporter ATPase like domain"/>
    <property type="match status" value="2"/>
</dbReference>
<dbReference type="GO" id="GO:0006289">
    <property type="term" value="P:nucleotide-excision repair"/>
    <property type="evidence" value="ECO:0007669"/>
    <property type="project" value="InterPro"/>
</dbReference>
<keyword evidence="3" id="KW-0479">Metal-binding</keyword>
<keyword evidence="11" id="KW-0267">Excision nuclease</keyword>
<sequence>MQAVATHIHVKGAREHNLKNIEVRIPRGKLVVITGVSGSGKSSLAFDTIYAEGYRKYMESLSTQARQVLEQLKRPDVDFIHGLSPVLAIEQRTGGGSPRSTIATVTEIADYARLLWALHGEQICPKDGGRVTQRSLDDNVARVLALAPGERIILLSPLMRAKPSVLREELPRLRQRGFQRVRLDGEIKNLDDARIVPTGAKELVVDLVIDRLVANEDQRSRLADSLELAFREGGDRAIVLAQKTADAPWREINLSQSLACEICGDVFEKLTPRHFSFNHTEGACPECGGLGRKMRFVPELIVPDPEKSVRGGAIKPWRIGGKNLIIKHNALLKQLAEQLPFDADAPWKDLPEETRDVILNGAGERLFAFKLKRMREPRAMPFPGVIADLDESWRGTDSDGFRARLTTFMVSGECPACHGGRLNARSSAVRIKVAQTFLSVPSDENARDKSQTAQTGMSVLPWLTFPEFLTLDVNAAHAVARELCDTLAGNEALREIVTGIEQRLHFLAHTGLGYLTLDRDYDTLSGGEAQRVRLATQLGMGLMGVIYVLDEPSIGLHPADNERLLSQLRELRDRGNTVLVVEHDEETMRIADEIIELGPEAGVEGGRILFQGTPAQCVALPERVSLTGAYLSRRRFVEKDAKTKTSASGPGAWLTVRGASEHNLRNIDAKFPAGLLTCVTGVSGSGKSTLVNDILAAAAARKLNGATKIFPGRHKGIENLDTFEKLVQVDQEPIGRSPRSNPATYTKLLDSLRDLFAQAPLAKVRGYKASRFSFNVRGGRCERCQGDGVIKLDMQFMADAYAPCPSCGGRRFNRETLEILFHGKSIADVLDMTVREAMALFKNIPRIMDKLETLNAVGLGYLTLGQSATTLSGGEAQRIKLSLELSRRQQGDTLYILDEPTTGLHWADIQNLMDLLFKLRDAGNTIIVIEHNLDVINLADWIIDLGPGGGSAGGEIVFAGARSEIEKPENTARSLTGAALKRWRNAGTIKS</sequence>
<dbReference type="CDD" id="cd03271">
    <property type="entry name" value="ABC_UvrA_II"/>
    <property type="match status" value="1"/>
</dbReference>
<dbReference type="InterPro" id="IPR003439">
    <property type="entry name" value="ABC_transporter-like_ATP-bd"/>
</dbReference>
<dbReference type="NCBIfam" id="NF001503">
    <property type="entry name" value="PRK00349.1"/>
    <property type="match status" value="1"/>
</dbReference>
<proteinExistence type="inferred from homology"/>
<keyword evidence="13" id="KW-0234">DNA repair</keyword>
<keyword evidence="5" id="KW-0547">Nucleotide-binding</keyword>
<evidence type="ECO:0000256" key="8">
    <source>
        <dbReference type="ARBA" id="ARBA00022771"/>
    </source>
</evidence>
<keyword evidence="9" id="KW-0862">Zinc</keyword>
<dbReference type="InterPro" id="IPR041552">
    <property type="entry name" value="UvrA_DNA-bd"/>
</dbReference>
<evidence type="ECO:0000256" key="7">
    <source>
        <dbReference type="ARBA" id="ARBA00022769"/>
    </source>
</evidence>
<accession>A0A2U8E6M1</accession>
<dbReference type="Gene3D" id="3.30.1490.20">
    <property type="entry name" value="ATP-grasp fold, A domain"/>
    <property type="match status" value="1"/>
</dbReference>
<evidence type="ECO:0000256" key="6">
    <source>
        <dbReference type="ARBA" id="ARBA00022763"/>
    </source>
</evidence>
<dbReference type="InterPro" id="IPR013815">
    <property type="entry name" value="ATP_grasp_subdomain_1"/>
</dbReference>
<comment type="similarity">
    <text evidence="14">Belongs to the ABC transporter superfamily. UvrA family.</text>
</comment>
<dbReference type="OrthoDB" id="9809851at2"/>
<dbReference type="SUPFAM" id="SSF52540">
    <property type="entry name" value="P-loop containing nucleoside triphosphate hydrolases"/>
    <property type="match status" value="2"/>
</dbReference>
<dbReference type="GO" id="GO:0005737">
    <property type="term" value="C:cytoplasm"/>
    <property type="evidence" value="ECO:0007669"/>
    <property type="project" value="UniProtKB-SubCell"/>
</dbReference>
<name>A0A2U8E6M1_9BACT</name>
<dbReference type="Pfam" id="PF17760">
    <property type="entry name" value="UvrA_inter"/>
    <property type="match status" value="1"/>
</dbReference>
<feature type="domain" description="ABC transporter" evidence="17">
    <location>
        <begin position="637"/>
        <end position="972"/>
    </location>
</feature>
<evidence type="ECO:0000256" key="9">
    <source>
        <dbReference type="ARBA" id="ARBA00022833"/>
    </source>
</evidence>
<evidence type="ECO:0000256" key="5">
    <source>
        <dbReference type="ARBA" id="ARBA00022741"/>
    </source>
</evidence>
<dbReference type="GO" id="GO:0005524">
    <property type="term" value="F:ATP binding"/>
    <property type="evidence" value="ECO:0007669"/>
    <property type="project" value="UniProtKB-KW"/>
</dbReference>
<keyword evidence="12" id="KW-0238">DNA-binding</keyword>
<evidence type="ECO:0000256" key="14">
    <source>
        <dbReference type="ARBA" id="ARBA00038000"/>
    </source>
</evidence>
<comment type="subcellular location">
    <subcellularLocation>
        <location evidence="1">Cytoplasm</location>
    </subcellularLocation>
</comment>
<dbReference type="GO" id="GO:0004518">
    <property type="term" value="F:nuclease activity"/>
    <property type="evidence" value="ECO:0007669"/>
    <property type="project" value="UniProtKB-KW"/>
</dbReference>
<dbReference type="EMBL" id="CP023004">
    <property type="protein sequence ID" value="AWI10481.1"/>
    <property type="molecule type" value="Genomic_DNA"/>
</dbReference>
<evidence type="ECO:0000256" key="4">
    <source>
        <dbReference type="ARBA" id="ARBA00022737"/>
    </source>
</evidence>
<reference evidence="18 19" key="1">
    <citation type="journal article" date="2018" name="Syst. Appl. Microbiol.">
        <title>Ereboglobus luteus gen. nov. sp. nov. from cockroach guts, and new insights into the oxygen relationship of the genera Opitutus and Didymococcus (Verrucomicrobia: Opitutaceae).</title>
        <authorList>
            <person name="Tegtmeier D."/>
            <person name="Belitz A."/>
            <person name="Radek R."/>
            <person name="Heimerl T."/>
            <person name="Brune A."/>
        </authorList>
    </citation>
    <scope>NUCLEOTIDE SEQUENCE [LARGE SCALE GENOMIC DNA]</scope>
    <source>
        <strain evidence="18 19">Ho45</strain>
    </source>
</reference>
<evidence type="ECO:0000256" key="16">
    <source>
        <dbReference type="ARBA" id="ARBA00042156"/>
    </source>
</evidence>
<dbReference type="InterPro" id="IPR017871">
    <property type="entry name" value="ABC_transporter-like_CS"/>
</dbReference>
<dbReference type="RefSeq" id="WP_108826382.1">
    <property type="nucleotide sequence ID" value="NZ_CP023004.1"/>
</dbReference>
<dbReference type="PROSITE" id="PS00211">
    <property type="entry name" value="ABC_TRANSPORTER_1"/>
    <property type="match status" value="2"/>
</dbReference>
<dbReference type="KEGG" id="elut:CKA38_03165"/>
<keyword evidence="6" id="KW-0227">DNA damage</keyword>
<dbReference type="GO" id="GO:0016887">
    <property type="term" value="F:ATP hydrolysis activity"/>
    <property type="evidence" value="ECO:0007669"/>
    <property type="project" value="InterPro"/>
</dbReference>
<evidence type="ECO:0000256" key="12">
    <source>
        <dbReference type="ARBA" id="ARBA00023125"/>
    </source>
</evidence>
<dbReference type="InterPro" id="IPR041102">
    <property type="entry name" value="UvrA_inter"/>
</dbReference>
<dbReference type="InterPro" id="IPR004602">
    <property type="entry name" value="UvrA"/>
</dbReference>
<dbReference type="NCBIfam" id="TIGR00630">
    <property type="entry name" value="uvra"/>
    <property type="match status" value="1"/>
</dbReference>
<dbReference type="Gene3D" id="1.10.8.280">
    <property type="entry name" value="ABC transporter ATPase domain-like"/>
    <property type="match status" value="1"/>
</dbReference>